<dbReference type="Proteomes" id="UP001488805">
    <property type="component" value="Unassembled WGS sequence"/>
</dbReference>
<dbReference type="Gene3D" id="1.20.5.400">
    <property type="match status" value="1"/>
</dbReference>
<gene>
    <name evidence="3" type="ORF">VZT92_002437</name>
</gene>
<keyword evidence="2" id="KW-1133">Transmembrane helix</keyword>
<feature type="transmembrane region" description="Helical" evidence="2">
    <location>
        <begin position="58"/>
        <end position="82"/>
    </location>
</feature>
<dbReference type="AlphaFoldDB" id="A0AAW1G0S4"/>
<name>A0AAW1G0S4_ZOAVI</name>
<dbReference type="SUPFAM" id="SSF90257">
    <property type="entry name" value="Myosin rod fragments"/>
    <property type="match status" value="1"/>
</dbReference>
<keyword evidence="1" id="KW-0175">Coiled coil</keyword>
<evidence type="ECO:0000313" key="4">
    <source>
        <dbReference type="Proteomes" id="UP001488805"/>
    </source>
</evidence>
<evidence type="ECO:0000313" key="3">
    <source>
        <dbReference type="EMBL" id="KAK9539958.1"/>
    </source>
</evidence>
<feature type="coiled-coil region" evidence="1">
    <location>
        <begin position="99"/>
        <end position="161"/>
    </location>
</feature>
<comment type="caution">
    <text evidence="3">The sequence shown here is derived from an EMBL/GenBank/DDBJ whole genome shotgun (WGS) entry which is preliminary data.</text>
</comment>
<protein>
    <submittedName>
        <fullName evidence="3">Uncharacterized protein</fullName>
    </submittedName>
</protein>
<reference evidence="3 4" key="1">
    <citation type="journal article" date="2024" name="Genome Biol. Evol.">
        <title>Chromosome-level genome assembly of the viviparous eelpout Zoarces viviparus.</title>
        <authorList>
            <person name="Fuhrmann N."/>
            <person name="Brasseur M.V."/>
            <person name="Bakowski C.E."/>
            <person name="Podsiadlowski L."/>
            <person name="Prost S."/>
            <person name="Krehenwinkel H."/>
            <person name="Mayer C."/>
        </authorList>
    </citation>
    <scope>NUCLEOTIDE SEQUENCE [LARGE SCALE GENOMIC DNA]</scope>
    <source>
        <strain evidence="3">NO-MEL_2022_Ind0_liver</strain>
    </source>
</reference>
<keyword evidence="2" id="KW-0812">Transmembrane</keyword>
<evidence type="ECO:0000256" key="1">
    <source>
        <dbReference type="SAM" id="Coils"/>
    </source>
</evidence>
<sequence length="174" mass="19869">MDQLDIYANVEDPSGKRNSLSKSSESVYENVFIDTLEPNRTGPSLSGVEGVKKSSCRAAAVVLGLLCLLLLTGLITSVCLYSKGNSEREMEMVLFQTSYTNLTNERDHLQTSYTNLTKERDQLQTSYTNMAKVLDQFQKRVVDLAKERNDLQRKIQRLEYSSGIRKFQRGYWNH</sequence>
<keyword evidence="2" id="KW-0472">Membrane</keyword>
<accession>A0AAW1G0S4</accession>
<evidence type="ECO:0000256" key="2">
    <source>
        <dbReference type="SAM" id="Phobius"/>
    </source>
</evidence>
<dbReference type="EMBL" id="JBCEZU010000013">
    <property type="protein sequence ID" value="KAK9539958.1"/>
    <property type="molecule type" value="Genomic_DNA"/>
</dbReference>
<proteinExistence type="predicted"/>
<organism evidence="3 4">
    <name type="scientific">Zoarces viviparus</name>
    <name type="common">Viviparous eelpout</name>
    <name type="synonym">Blennius viviparus</name>
    <dbReference type="NCBI Taxonomy" id="48416"/>
    <lineage>
        <taxon>Eukaryota</taxon>
        <taxon>Metazoa</taxon>
        <taxon>Chordata</taxon>
        <taxon>Craniata</taxon>
        <taxon>Vertebrata</taxon>
        <taxon>Euteleostomi</taxon>
        <taxon>Actinopterygii</taxon>
        <taxon>Neopterygii</taxon>
        <taxon>Teleostei</taxon>
        <taxon>Neoteleostei</taxon>
        <taxon>Acanthomorphata</taxon>
        <taxon>Eupercaria</taxon>
        <taxon>Perciformes</taxon>
        <taxon>Cottioidei</taxon>
        <taxon>Zoarcales</taxon>
        <taxon>Zoarcidae</taxon>
        <taxon>Zoarcinae</taxon>
        <taxon>Zoarces</taxon>
    </lineage>
</organism>
<keyword evidence="4" id="KW-1185">Reference proteome</keyword>